<organism evidence="1 2">
    <name type="scientific">Zancudomyces culisetae</name>
    <name type="common">Gut fungus</name>
    <name type="synonym">Smittium culisetae</name>
    <dbReference type="NCBI Taxonomy" id="1213189"/>
    <lineage>
        <taxon>Eukaryota</taxon>
        <taxon>Fungi</taxon>
        <taxon>Fungi incertae sedis</taxon>
        <taxon>Zoopagomycota</taxon>
        <taxon>Kickxellomycotina</taxon>
        <taxon>Harpellomycetes</taxon>
        <taxon>Harpellales</taxon>
        <taxon>Legeriomycetaceae</taxon>
        <taxon>Zancudomyces</taxon>
    </lineage>
</organism>
<protein>
    <submittedName>
        <fullName evidence="1">Uncharacterized protein</fullName>
    </submittedName>
</protein>
<sequence length="66" mass="7220">MVVSSDFQKSFSEIDLHEILGENIDSEEAEEDKCEISEIKWSGEDGVVVSFGNRVILAGPFGGTLE</sequence>
<evidence type="ECO:0000313" key="2">
    <source>
        <dbReference type="Proteomes" id="UP000188320"/>
    </source>
</evidence>
<dbReference type="OrthoDB" id="1792at2759"/>
<gene>
    <name evidence="1" type="ORF">AX774_g2186</name>
</gene>
<dbReference type="Proteomes" id="UP000188320">
    <property type="component" value="Unassembled WGS sequence"/>
</dbReference>
<comment type="caution">
    <text evidence="1">The sequence shown here is derived from an EMBL/GenBank/DDBJ whole genome shotgun (WGS) entry which is preliminary data.</text>
</comment>
<keyword evidence="2" id="KW-1185">Reference proteome</keyword>
<proteinExistence type="predicted"/>
<dbReference type="EMBL" id="LSSK01000220">
    <property type="protein sequence ID" value="OMH84293.1"/>
    <property type="molecule type" value="Genomic_DNA"/>
</dbReference>
<evidence type="ECO:0000313" key="1">
    <source>
        <dbReference type="EMBL" id="OMH84293.1"/>
    </source>
</evidence>
<accession>A0A1R1PTQ8</accession>
<reference evidence="2" key="1">
    <citation type="submission" date="2017-01" db="EMBL/GenBank/DDBJ databases">
        <authorList>
            <person name="Wang Y."/>
            <person name="White M."/>
            <person name="Kvist S."/>
            <person name="Moncalvo J.-M."/>
        </authorList>
    </citation>
    <scope>NUCLEOTIDE SEQUENCE [LARGE SCALE GENOMIC DNA]</scope>
    <source>
        <strain evidence="2">COL-18-3</strain>
    </source>
</reference>
<dbReference type="AlphaFoldDB" id="A0A1R1PTQ8"/>
<name>A0A1R1PTQ8_ZANCU</name>